<comment type="caution">
    <text evidence="2">The sequence shown here is derived from an EMBL/GenBank/DDBJ whole genome shotgun (WGS) entry which is preliminary data.</text>
</comment>
<dbReference type="AlphaFoldDB" id="A0A0W8FD22"/>
<feature type="domain" description="Glycosyltransferase subfamily 4-like N-terminal" evidence="1">
    <location>
        <begin position="28"/>
        <end position="183"/>
    </location>
</feature>
<dbReference type="Gene3D" id="3.40.50.2000">
    <property type="entry name" value="Glycogen Phosphorylase B"/>
    <property type="match status" value="2"/>
</dbReference>
<dbReference type="PANTHER" id="PTHR12526">
    <property type="entry name" value="GLYCOSYLTRANSFERASE"/>
    <property type="match status" value="1"/>
</dbReference>
<organism evidence="2">
    <name type="scientific">hydrocarbon metagenome</name>
    <dbReference type="NCBI Taxonomy" id="938273"/>
    <lineage>
        <taxon>unclassified sequences</taxon>
        <taxon>metagenomes</taxon>
        <taxon>ecological metagenomes</taxon>
    </lineage>
</organism>
<protein>
    <submittedName>
        <fullName evidence="2">Glycosyltransferase</fullName>
    </submittedName>
</protein>
<dbReference type="SUPFAM" id="SSF53756">
    <property type="entry name" value="UDP-Glycosyltransferase/glycogen phosphorylase"/>
    <property type="match status" value="1"/>
</dbReference>
<keyword evidence="2" id="KW-0808">Transferase</keyword>
<accession>A0A0W8FD22</accession>
<dbReference type="Pfam" id="PF13692">
    <property type="entry name" value="Glyco_trans_1_4"/>
    <property type="match status" value="1"/>
</dbReference>
<gene>
    <name evidence="2" type="ORF">ASZ90_011541</name>
</gene>
<evidence type="ECO:0000259" key="1">
    <source>
        <dbReference type="Pfam" id="PF13439"/>
    </source>
</evidence>
<evidence type="ECO:0000313" key="2">
    <source>
        <dbReference type="EMBL" id="KUG18746.1"/>
    </source>
</evidence>
<sequence>MNILVIPTTDWIRHPVPNRLNFIFDTLAEEHEVYVLHFGLKRFSDLPERETKCQLLKASWIETQDPSLYYILNFPYHIWKIRRIVKEKKIDVILSTNILPSFAANFSRTPIVFDYLDHLEESASIYYPGSALGEIVKYVVSFITKFNLRHARSVITVTKELKEYLLGVGVKDVAVIPNGVDTRVLRPLPMSEAKSSLGLGGTVLGYVGSLEHWVDLETVIEALPRLDATLLVVGPGLFTDYGDGIKRMAEDLGVAERVVFTGAVPYNELSRYISAMDIGLNPLKMMKKNEYAAGGKVFNYLACGRPVLSSRMISLEKLLGDEIYYFDDVESFIAQVNSILSVEPTTKRFRSLAERYDWRAISKDYQKVLLEAAD</sequence>
<proteinExistence type="predicted"/>
<dbReference type="GO" id="GO:0016740">
    <property type="term" value="F:transferase activity"/>
    <property type="evidence" value="ECO:0007669"/>
    <property type="project" value="UniProtKB-KW"/>
</dbReference>
<name>A0A0W8FD22_9ZZZZ</name>
<reference evidence="2" key="1">
    <citation type="journal article" date="2015" name="Proc. Natl. Acad. Sci. U.S.A.">
        <title>Networks of energetic and metabolic interactions define dynamics in microbial communities.</title>
        <authorList>
            <person name="Embree M."/>
            <person name="Liu J.K."/>
            <person name="Al-Bassam M.M."/>
            <person name="Zengler K."/>
        </authorList>
    </citation>
    <scope>NUCLEOTIDE SEQUENCE</scope>
</reference>
<dbReference type="InterPro" id="IPR028098">
    <property type="entry name" value="Glyco_trans_4-like_N"/>
</dbReference>
<dbReference type="Pfam" id="PF13439">
    <property type="entry name" value="Glyco_transf_4"/>
    <property type="match status" value="1"/>
</dbReference>
<dbReference type="EMBL" id="LNQE01001364">
    <property type="protein sequence ID" value="KUG18746.1"/>
    <property type="molecule type" value="Genomic_DNA"/>
</dbReference>